<dbReference type="PANTHER" id="PTHR42913">
    <property type="entry name" value="APOPTOSIS-INDUCING FACTOR 1"/>
    <property type="match status" value="1"/>
</dbReference>
<evidence type="ECO:0000256" key="5">
    <source>
        <dbReference type="ARBA" id="ARBA00023002"/>
    </source>
</evidence>
<comment type="similarity">
    <text evidence="2">Belongs to the NADH dehydrogenase family.</text>
</comment>
<dbReference type="InterPro" id="IPR023753">
    <property type="entry name" value="FAD/NAD-binding_dom"/>
</dbReference>
<dbReference type="GO" id="GO:0003955">
    <property type="term" value="F:NAD(P)H dehydrogenase (quinone) activity"/>
    <property type="evidence" value="ECO:0007669"/>
    <property type="project" value="TreeGrafter"/>
</dbReference>
<gene>
    <name evidence="6" type="ORF">HHE01_16820</name>
</gene>
<accession>A0A0K2Y4E8</accession>
<dbReference type="RefSeq" id="WP_053825399.1">
    <property type="nucleotide sequence ID" value="NZ_AP026684.1"/>
</dbReference>
<proteinExistence type="inferred from homology"/>
<evidence type="ECO:0000313" key="6">
    <source>
        <dbReference type="EMBL" id="CRI33996.1"/>
    </source>
</evidence>
<sequence>MQEILILGAGYASLAFIKALPKEVLQAHSFTLVSKTYQHSVQVLLHDVVAGMPGCHVLNLTEILPKEVRLVQDEVLEIKEGVVVGRKQEYAYTKLVIGLGFAPESFGVPGVKEHTHSLNNYQQCHALHQQLQSALSSKKPLEIVVCGAGFSGVELVGALADAFKGRVNLTCLEAMPKILPMFSPKLANKAQEYLQQLGVRLKVGAKILKCLEKGVIVEAGGQQEQVEADFIFWTCGVRGSAVIENSPLFQSVRSRVEVNSFLEPVGLEKRGVFVLGDCALFKDTHNRPTPPTAQLATQMGTYLGRHFKSMVANKLPTTPFIYKSKGTICSLGTRYAIGQIGCFCITGRPALWLKSAIECRHKRALKN</sequence>
<dbReference type="InterPro" id="IPR036188">
    <property type="entry name" value="FAD/NAD-bd_sf"/>
</dbReference>
<comment type="cofactor">
    <cofactor evidence="1">
        <name>FAD</name>
        <dbReference type="ChEBI" id="CHEBI:57692"/>
    </cofactor>
</comment>
<evidence type="ECO:0000256" key="4">
    <source>
        <dbReference type="ARBA" id="ARBA00022827"/>
    </source>
</evidence>
<dbReference type="InterPro" id="IPR051169">
    <property type="entry name" value="NADH-Q_oxidoreductase"/>
</dbReference>
<dbReference type="SUPFAM" id="SSF51905">
    <property type="entry name" value="FAD/NAD(P)-binding domain"/>
    <property type="match status" value="2"/>
</dbReference>
<keyword evidence="5 6" id="KW-0560">Oxidoreductase</keyword>
<dbReference type="AlphaFoldDB" id="A0A0K2Y4E8"/>
<dbReference type="Pfam" id="PF07992">
    <property type="entry name" value="Pyr_redox_2"/>
    <property type="match status" value="1"/>
</dbReference>
<organism evidence="6 7">
    <name type="scientific">Helicobacter heilmannii</name>
    <dbReference type="NCBI Taxonomy" id="35817"/>
    <lineage>
        <taxon>Bacteria</taxon>
        <taxon>Pseudomonadati</taxon>
        <taxon>Campylobacterota</taxon>
        <taxon>Epsilonproteobacteria</taxon>
        <taxon>Campylobacterales</taxon>
        <taxon>Helicobacteraceae</taxon>
        <taxon>Helicobacter</taxon>
    </lineage>
</organism>
<dbReference type="Gene3D" id="3.50.50.100">
    <property type="match status" value="1"/>
</dbReference>
<dbReference type="EMBL" id="CDMK01000001">
    <property type="protein sequence ID" value="CRI33996.1"/>
    <property type="molecule type" value="Genomic_DNA"/>
</dbReference>
<dbReference type="GeneID" id="76196619"/>
<keyword evidence="3" id="KW-0285">Flavoprotein</keyword>
<evidence type="ECO:0000313" key="7">
    <source>
        <dbReference type="Proteomes" id="UP000046090"/>
    </source>
</evidence>
<keyword evidence="7" id="KW-1185">Reference proteome</keyword>
<evidence type="ECO:0000256" key="1">
    <source>
        <dbReference type="ARBA" id="ARBA00001974"/>
    </source>
</evidence>
<keyword evidence="4" id="KW-0274">FAD</keyword>
<evidence type="ECO:0000256" key="3">
    <source>
        <dbReference type="ARBA" id="ARBA00022630"/>
    </source>
</evidence>
<dbReference type="GO" id="GO:0019646">
    <property type="term" value="P:aerobic electron transport chain"/>
    <property type="evidence" value="ECO:0007669"/>
    <property type="project" value="TreeGrafter"/>
</dbReference>
<protein>
    <submittedName>
        <fullName evidence="6">NADH dehydrogenase</fullName>
        <ecNumber evidence="6">1.6.99.3</ecNumber>
    </submittedName>
</protein>
<dbReference type="PANTHER" id="PTHR42913:SF3">
    <property type="entry name" value="64 KDA MITOCHONDRIAL NADH DEHYDROGENASE (EUROFUNG)"/>
    <property type="match status" value="1"/>
</dbReference>
<dbReference type="Proteomes" id="UP000046090">
    <property type="component" value="Unassembled WGS sequence"/>
</dbReference>
<evidence type="ECO:0000256" key="2">
    <source>
        <dbReference type="ARBA" id="ARBA00005272"/>
    </source>
</evidence>
<dbReference type="EC" id="1.6.99.3" evidence="6"/>
<reference evidence="7" key="1">
    <citation type="submission" date="2014-12" db="EMBL/GenBank/DDBJ databases">
        <authorList>
            <person name="Smet A."/>
        </authorList>
    </citation>
    <scope>NUCLEOTIDE SEQUENCE [LARGE SCALE GENOMIC DNA]</scope>
</reference>
<name>A0A0K2Y4E8_HELHE</name>